<accession>A0ABR2QNC5</accession>
<evidence type="ECO:0000313" key="1">
    <source>
        <dbReference type="EMBL" id="KAK9002017.1"/>
    </source>
</evidence>
<keyword evidence="2" id="KW-1185">Reference proteome</keyword>
<name>A0ABR2QNC5_9ROSI</name>
<organism evidence="1 2">
    <name type="scientific">Hibiscus sabdariffa</name>
    <name type="common">roselle</name>
    <dbReference type="NCBI Taxonomy" id="183260"/>
    <lineage>
        <taxon>Eukaryota</taxon>
        <taxon>Viridiplantae</taxon>
        <taxon>Streptophyta</taxon>
        <taxon>Embryophyta</taxon>
        <taxon>Tracheophyta</taxon>
        <taxon>Spermatophyta</taxon>
        <taxon>Magnoliopsida</taxon>
        <taxon>eudicotyledons</taxon>
        <taxon>Gunneridae</taxon>
        <taxon>Pentapetalae</taxon>
        <taxon>rosids</taxon>
        <taxon>malvids</taxon>
        <taxon>Malvales</taxon>
        <taxon>Malvaceae</taxon>
        <taxon>Malvoideae</taxon>
        <taxon>Hibiscus</taxon>
    </lineage>
</organism>
<gene>
    <name evidence="1" type="ORF">V6N11_024710</name>
</gene>
<evidence type="ECO:0008006" key="3">
    <source>
        <dbReference type="Google" id="ProtNLM"/>
    </source>
</evidence>
<reference evidence="1 2" key="1">
    <citation type="journal article" date="2024" name="G3 (Bethesda)">
        <title>Genome assembly of Hibiscus sabdariffa L. provides insights into metabolisms of medicinal natural products.</title>
        <authorList>
            <person name="Kim T."/>
        </authorList>
    </citation>
    <scope>NUCLEOTIDE SEQUENCE [LARGE SCALE GENOMIC DNA]</scope>
    <source>
        <strain evidence="1">TK-2024</strain>
        <tissue evidence="1">Old leaves</tissue>
    </source>
</reference>
<comment type="caution">
    <text evidence="1">The sequence shown here is derived from an EMBL/GenBank/DDBJ whole genome shotgun (WGS) entry which is preliminary data.</text>
</comment>
<sequence length="148" mass="16058">MTGSGSPCGACKFLRRKCVVNLQAQLASLKELQAAQSAVNASVTANPNDRYHGKLHNLEGVQSWFQPDGSSMAPNFSPNSYGLLDPTSYSGSSSGSEDYVSFTTAFEEAPHPMSAFDMQTNNRQWSHCQDVVVDDDLQAMAFGYAQYS</sequence>
<protein>
    <recommendedName>
        <fullName evidence="3">LOB domain-containing protein</fullName>
    </recommendedName>
</protein>
<proteinExistence type="predicted"/>
<dbReference type="Proteomes" id="UP001396334">
    <property type="component" value="Unassembled WGS sequence"/>
</dbReference>
<dbReference type="EMBL" id="JBBPBN010000035">
    <property type="protein sequence ID" value="KAK9002017.1"/>
    <property type="molecule type" value="Genomic_DNA"/>
</dbReference>
<evidence type="ECO:0000313" key="2">
    <source>
        <dbReference type="Proteomes" id="UP001396334"/>
    </source>
</evidence>